<dbReference type="GeneID" id="9045920"/>
<sequence length="160" mass="17837">LADVSMNVVILIAILRAFIGSKPGHPFIVLKRVLLLSSVSYLGRAMSVPMTMLPSPDMRCVPRLVDGSMFWSVMLMPFGLSHTCADVFYSGHSIPITLSMMFWMDYTASVQERVFGSLLSVMALLIIVCTHFHYTLDVFYGAGLTVIIWRLYHFGLTVPA</sequence>
<evidence type="ECO:0000256" key="4">
    <source>
        <dbReference type="ARBA" id="ARBA00022692"/>
    </source>
</evidence>
<dbReference type="InParanoid" id="C5KL60"/>
<feature type="transmembrane region" description="Helical" evidence="9">
    <location>
        <begin position="6"/>
        <end position="21"/>
    </location>
</feature>
<keyword evidence="6 9" id="KW-1133">Transmembrane helix</keyword>
<name>C5KL60_PERM5</name>
<keyword evidence="4 9" id="KW-0812">Transmembrane</keyword>
<evidence type="ECO:0000313" key="11">
    <source>
        <dbReference type="EMBL" id="EER14733.1"/>
    </source>
</evidence>
<accession>C5KL60</accession>
<dbReference type="GO" id="GO:0046513">
    <property type="term" value="P:ceramide biosynthetic process"/>
    <property type="evidence" value="ECO:0007669"/>
    <property type="project" value="TreeGrafter"/>
</dbReference>
<dbReference type="AlphaFoldDB" id="C5KL60"/>
<evidence type="ECO:0000256" key="8">
    <source>
        <dbReference type="ARBA" id="ARBA00023136"/>
    </source>
</evidence>
<dbReference type="GO" id="GO:0005789">
    <property type="term" value="C:endoplasmic reticulum membrane"/>
    <property type="evidence" value="ECO:0007669"/>
    <property type="project" value="TreeGrafter"/>
</dbReference>
<evidence type="ECO:0000256" key="3">
    <source>
        <dbReference type="ARBA" id="ARBA00022679"/>
    </source>
</evidence>
<dbReference type="PANTHER" id="PTHR21290:SF25">
    <property type="entry name" value="SPHINGOMYELIN SYNTHASE-RELATED PROTEIN 1"/>
    <property type="match status" value="1"/>
</dbReference>
<dbReference type="OMA" id="WMDYTAS"/>
<feature type="non-terminal residue" evidence="11">
    <location>
        <position position="160"/>
    </location>
</feature>
<dbReference type="InterPro" id="IPR025749">
    <property type="entry name" value="Sphingomyelin_synth-like_dom"/>
</dbReference>
<reference evidence="11 12" key="1">
    <citation type="submission" date="2008-07" db="EMBL/GenBank/DDBJ databases">
        <authorList>
            <person name="El-Sayed N."/>
            <person name="Caler E."/>
            <person name="Inman J."/>
            <person name="Amedeo P."/>
            <person name="Hass B."/>
            <person name="Wortman J."/>
        </authorList>
    </citation>
    <scope>NUCLEOTIDE SEQUENCE [LARGE SCALE GENOMIC DNA]</scope>
    <source>
        <strain evidence="12">ATCC 50983 / TXsc</strain>
    </source>
</reference>
<evidence type="ECO:0000256" key="5">
    <source>
        <dbReference type="ARBA" id="ARBA00022919"/>
    </source>
</evidence>
<dbReference type="GO" id="GO:0005886">
    <property type="term" value="C:plasma membrane"/>
    <property type="evidence" value="ECO:0007669"/>
    <property type="project" value="TreeGrafter"/>
</dbReference>
<evidence type="ECO:0000256" key="6">
    <source>
        <dbReference type="ARBA" id="ARBA00022989"/>
    </source>
</evidence>
<evidence type="ECO:0000256" key="7">
    <source>
        <dbReference type="ARBA" id="ARBA00023098"/>
    </source>
</evidence>
<keyword evidence="5" id="KW-0746">Sphingolipid metabolism</keyword>
<keyword evidence="7" id="KW-0443">Lipid metabolism</keyword>
<organism evidence="12">
    <name type="scientific">Perkinsus marinus (strain ATCC 50983 / TXsc)</name>
    <dbReference type="NCBI Taxonomy" id="423536"/>
    <lineage>
        <taxon>Eukaryota</taxon>
        <taxon>Sar</taxon>
        <taxon>Alveolata</taxon>
        <taxon>Perkinsozoa</taxon>
        <taxon>Perkinsea</taxon>
        <taxon>Perkinsida</taxon>
        <taxon>Perkinsidae</taxon>
        <taxon>Perkinsus</taxon>
    </lineage>
</organism>
<feature type="domain" description="Sphingomyelin synthase-like" evidence="10">
    <location>
        <begin position="83"/>
        <end position="153"/>
    </location>
</feature>
<dbReference type="GO" id="GO:0033188">
    <property type="term" value="F:sphingomyelin synthase activity"/>
    <property type="evidence" value="ECO:0007669"/>
    <property type="project" value="TreeGrafter"/>
</dbReference>
<dbReference type="OrthoDB" id="422827at2759"/>
<evidence type="ECO:0000256" key="9">
    <source>
        <dbReference type="SAM" id="Phobius"/>
    </source>
</evidence>
<comment type="subcellular location">
    <subcellularLocation>
        <location evidence="1">Membrane</location>
        <topology evidence="1">Multi-pass membrane protein</topology>
    </subcellularLocation>
</comment>
<feature type="non-terminal residue" evidence="11">
    <location>
        <position position="1"/>
    </location>
</feature>
<evidence type="ECO:0000259" key="10">
    <source>
        <dbReference type="Pfam" id="PF14360"/>
    </source>
</evidence>
<evidence type="ECO:0000256" key="1">
    <source>
        <dbReference type="ARBA" id="ARBA00004141"/>
    </source>
</evidence>
<feature type="transmembrane region" description="Helical" evidence="9">
    <location>
        <begin position="113"/>
        <end position="133"/>
    </location>
</feature>
<evidence type="ECO:0000313" key="12">
    <source>
        <dbReference type="Proteomes" id="UP000007800"/>
    </source>
</evidence>
<proteinExistence type="inferred from homology"/>
<dbReference type="Pfam" id="PF14360">
    <property type="entry name" value="PAP2_C"/>
    <property type="match status" value="1"/>
</dbReference>
<keyword evidence="8 9" id="KW-0472">Membrane</keyword>
<dbReference type="RefSeq" id="XP_002782937.1">
    <property type="nucleotide sequence ID" value="XM_002782891.1"/>
</dbReference>
<dbReference type="InterPro" id="IPR045221">
    <property type="entry name" value="Sphingomyelin_synth-like"/>
</dbReference>
<feature type="transmembrane region" description="Helical" evidence="9">
    <location>
        <begin position="70"/>
        <end position="92"/>
    </location>
</feature>
<gene>
    <name evidence="11" type="ORF">Pmar_PMAR015257</name>
</gene>
<evidence type="ECO:0000256" key="2">
    <source>
        <dbReference type="ARBA" id="ARBA00005441"/>
    </source>
</evidence>
<protein>
    <recommendedName>
        <fullName evidence="10">Sphingomyelin synthase-like domain-containing protein</fullName>
    </recommendedName>
</protein>
<keyword evidence="3" id="KW-0808">Transferase</keyword>
<comment type="similarity">
    <text evidence="2">Belongs to the sphingomyelin synthase family.</text>
</comment>
<dbReference type="PANTHER" id="PTHR21290">
    <property type="entry name" value="SPHINGOMYELIN SYNTHETASE"/>
    <property type="match status" value="1"/>
</dbReference>
<dbReference type="GO" id="GO:0000139">
    <property type="term" value="C:Golgi membrane"/>
    <property type="evidence" value="ECO:0007669"/>
    <property type="project" value="TreeGrafter"/>
</dbReference>
<keyword evidence="12" id="KW-1185">Reference proteome</keyword>
<dbReference type="Proteomes" id="UP000007800">
    <property type="component" value="Unassembled WGS sequence"/>
</dbReference>
<dbReference type="EMBL" id="GG673921">
    <property type="protein sequence ID" value="EER14733.1"/>
    <property type="molecule type" value="Genomic_DNA"/>
</dbReference>
<dbReference type="GO" id="GO:0047493">
    <property type="term" value="F:ceramide cholinephosphotransferase activity"/>
    <property type="evidence" value="ECO:0007669"/>
    <property type="project" value="TreeGrafter"/>
</dbReference>